<dbReference type="InterPro" id="IPR043502">
    <property type="entry name" value="DNA/RNA_pol_sf"/>
</dbReference>
<evidence type="ECO:0000313" key="3">
    <source>
        <dbReference type="Proteomes" id="UP000014760"/>
    </source>
</evidence>
<dbReference type="OrthoDB" id="6776789at2759"/>
<dbReference type="Gene3D" id="3.10.10.10">
    <property type="entry name" value="HIV Type 1 Reverse Transcriptase, subunit A, domain 1"/>
    <property type="match status" value="1"/>
</dbReference>
<feature type="non-terminal residue" evidence="1">
    <location>
        <position position="62"/>
    </location>
</feature>
<dbReference type="AlphaFoldDB" id="R7UPM0"/>
<keyword evidence="3" id="KW-1185">Reference proteome</keyword>
<name>R7UPM0_CAPTE</name>
<feature type="non-terminal residue" evidence="1">
    <location>
        <position position="1"/>
    </location>
</feature>
<dbReference type="STRING" id="283909.R7UPM0"/>
<accession>R7UPM0</accession>
<dbReference type="InterPro" id="IPR050951">
    <property type="entry name" value="Retrovirus_Pol_polyprotein"/>
</dbReference>
<dbReference type="HOGENOM" id="CLU_000384_35_3_1"/>
<protein>
    <recommendedName>
        <fullName evidence="4">Reverse transcriptase domain-containing protein</fullName>
    </recommendedName>
</protein>
<reference evidence="1 3" key="2">
    <citation type="journal article" date="2013" name="Nature">
        <title>Insights into bilaterian evolution from three spiralian genomes.</title>
        <authorList>
            <person name="Simakov O."/>
            <person name="Marletaz F."/>
            <person name="Cho S.J."/>
            <person name="Edsinger-Gonzales E."/>
            <person name="Havlak P."/>
            <person name="Hellsten U."/>
            <person name="Kuo D.H."/>
            <person name="Larsson T."/>
            <person name="Lv J."/>
            <person name="Arendt D."/>
            <person name="Savage R."/>
            <person name="Osoegawa K."/>
            <person name="de Jong P."/>
            <person name="Grimwood J."/>
            <person name="Chapman J.A."/>
            <person name="Shapiro H."/>
            <person name="Aerts A."/>
            <person name="Otillar R.P."/>
            <person name="Terry A.Y."/>
            <person name="Boore J.L."/>
            <person name="Grigoriev I.V."/>
            <person name="Lindberg D.R."/>
            <person name="Seaver E.C."/>
            <person name="Weisblat D.A."/>
            <person name="Putnam N.H."/>
            <person name="Rokhsar D.S."/>
        </authorList>
    </citation>
    <scope>NUCLEOTIDE SEQUENCE</scope>
    <source>
        <strain evidence="1 3">I ESC-2004</strain>
    </source>
</reference>
<dbReference type="PANTHER" id="PTHR37984">
    <property type="entry name" value="PROTEIN CBG26694"/>
    <property type="match status" value="1"/>
</dbReference>
<reference evidence="2" key="3">
    <citation type="submission" date="2015-06" db="UniProtKB">
        <authorList>
            <consortium name="EnsemblMetazoa"/>
        </authorList>
    </citation>
    <scope>IDENTIFICATION</scope>
</reference>
<reference evidence="3" key="1">
    <citation type="submission" date="2012-12" db="EMBL/GenBank/DDBJ databases">
        <authorList>
            <person name="Hellsten U."/>
            <person name="Grimwood J."/>
            <person name="Chapman J.A."/>
            <person name="Shapiro H."/>
            <person name="Aerts A."/>
            <person name="Otillar R.P."/>
            <person name="Terry A.Y."/>
            <person name="Boore J.L."/>
            <person name="Simakov O."/>
            <person name="Marletaz F."/>
            <person name="Cho S.-J."/>
            <person name="Edsinger-Gonzales E."/>
            <person name="Havlak P."/>
            <person name="Kuo D.-H."/>
            <person name="Larsson T."/>
            <person name="Lv J."/>
            <person name="Arendt D."/>
            <person name="Savage R."/>
            <person name="Osoegawa K."/>
            <person name="de Jong P."/>
            <person name="Lindberg D.R."/>
            <person name="Seaver E.C."/>
            <person name="Weisblat D.A."/>
            <person name="Putnam N.H."/>
            <person name="Grigoriev I.V."/>
            <person name="Rokhsar D.S."/>
        </authorList>
    </citation>
    <scope>NUCLEOTIDE SEQUENCE</scope>
    <source>
        <strain evidence="3">I ESC-2004</strain>
    </source>
</reference>
<dbReference type="OMA" id="ESTYWVN"/>
<dbReference type="SUPFAM" id="SSF56672">
    <property type="entry name" value="DNA/RNA polymerases"/>
    <property type="match status" value="1"/>
</dbReference>
<dbReference type="Proteomes" id="UP000014760">
    <property type="component" value="Unassembled WGS sequence"/>
</dbReference>
<evidence type="ECO:0000313" key="1">
    <source>
        <dbReference type="EMBL" id="ELU08115.1"/>
    </source>
</evidence>
<evidence type="ECO:0000313" key="2">
    <source>
        <dbReference type="EnsemblMetazoa" id="CapteP40946"/>
    </source>
</evidence>
<dbReference type="EnsemblMetazoa" id="CapteT40946">
    <property type="protein sequence ID" value="CapteP40946"/>
    <property type="gene ID" value="CapteG40946"/>
</dbReference>
<evidence type="ECO:0008006" key="4">
    <source>
        <dbReference type="Google" id="ProtNLM"/>
    </source>
</evidence>
<dbReference type="EMBL" id="AMQN01006853">
    <property type="status" value="NOT_ANNOTATED_CDS"/>
    <property type="molecule type" value="Genomic_DNA"/>
</dbReference>
<gene>
    <name evidence="1" type="ORF">CAPTEDRAFT_40946</name>
</gene>
<dbReference type="PANTHER" id="PTHR37984:SF5">
    <property type="entry name" value="PROTEIN NYNRIN-LIKE"/>
    <property type="match status" value="1"/>
</dbReference>
<dbReference type="EMBL" id="KB299334">
    <property type="protein sequence ID" value="ELU08115.1"/>
    <property type="molecule type" value="Genomic_DNA"/>
</dbReference>
<sequence>RIPLALRDQVKEEVQKLQKKGVLEPITEPTSWVNQLVVTPKPNGKLRLCIDSRELNKALVRE</sequence>
<proteinExistence type="predicted"/>
<organism evidence="1">
    <name type="scientific">Capitella teleta</name>
    <name type="common">Polychaete worm</name>
    <dbReference type="NCBI Taxonomy" id="283909"/>
    <lineage>
        <taxon>Eukaryota</taxon>
        <taxon>Metazoa</taxon>
        <taxon>Spiralia</taxon>
        <taxon>Lophotrochozoa</taxon>
        <taxon>Annelida</taxon>
        <taxon>Polychaeta</taxon>
        <taxon>Sedentaria</taxon>
        <taxon>Scolecida</taxon>
        <taxon>Capitellidae</taxon>
        <taxon>Capitella</taxon>
    </lineage>
</organism>